<dbReference type="EMBL" id="VLKF01000001">
    <property type="protein sequence ID" value="TWH72423.1"/>
    <property type="molecule type" value="Genomic_DNA"/>
</dbReference>
<keyword evidence="1" id="KW-0472">Membrane</keyword>
<reference evidence="2 3" key="1">
    <citation type="submission" date="2019-07" db="EMBL/GenBank/DDBJ databases">
        <title>R&amp;d 2014.</title>
        <authorList>
            <person name="Klenk H.-P."/>
        </authorList>
    </citation>
    <scope>NUCLEOTIDE SEQUENCE [LARGE SCALE GENOMIC DNA]</scope>
    <source>
        <strain evidence="2 3">DSM 45764</strain>
    </source>
</reference>
<name>A0A562INY8_9ACTN</name>
<keyword evidence="1" id="KW-1133">Transmembrane helix</keyword>
<dbReference type="AlphaFoldDB" id="A0A562INY8"/>
<keyword evidence="1" id="KW-0812">Transmembrane</keyword>
<sequence length="121" mass="12378">MLTALTTAAFALLALAFSNGRFDGGGWLVVAVPVLLSVWLLTGALLLLLGRSWLAVFLPAAALVAVLGWVLLADGLIADSDGLLLLVWALPAGTAVLAALPGVRRWVAARRAAGDVQPAPS</sequence>
<evidence type="ECO:0000256" key="1">
    <source>
        <dbReference type="SAM" id="Phobius"/>
    </source>
</evidence>
<protein>
    <submittedName>
        <fullName evidence="2">Uncharacterized protein</fullName>
    </submittedName>
</protein>
<feature type="transmembrane region" description="Helical" evidence="1">
    <location>
        <begin position="56"/>
        <end position="77"/>
    </location>
</feature>
<feature type="transmembrane region" description="Helical" evidence="1">
    <location>
        <begin position="26"/>
        <end position="49"/>
    </location>
</feature>
<dbReference type="Proteomes" id="UP000321490">
    <property type="component" value="Unassembled WGS sequence"/>
</dbReference>
<evidence type="ECO:0000313" key="2">
    <source>
        <dbReference type="EMBL" id="TWH72423.1"/>
    </source>
</evidence>
<evidence type="ECO:0000313" key="3">
    <source>
        <dbReference type="Proteomes" id="UP000321490"/>
    </source>
</evidence>
<gene>
    <name evidence="2" type="ORF">JD78_00934</name>
</gene>
<proteinExistence type="predicted"/>
<keyword evidence="3" id="KW-1185">Reference proteome</keyword>
<comment type="caution">
    <text evidence="2">The sequence shown here is derived from an EMBL/GenBank/DDBJ whole genome shotgun (WGS) entry which is preliminary data.</text>
</comment>
<feature type="transmembrane region" description="Helical" evidence="1">
    <location>
        <begin position="83"/>
        <end position="103"/>
    </location>
</feature>
<organism evidence="2 3">
    <name type="scientific">Modestobacter roseus</name>
    <dbReference type="NCBI Taxonomy" id="1181884"/>
    <lineage>
        <taxon>Bacteria</taxon>
        <taxon>Bacillati</taxon>
        <taxon>Actinomycetota</taxon>
        <taxon>Actinomycetes</taxon>
        <taxon>Geodermatophilales</taxon>
        <taxon>Geodermatophilaceae</taxon>
        <taxon>Modestobacter</taxon>
    </lineage>
</organism>
<accession>A0A562INY8</accession>